<dbReference type="InterPro" id="IPR036640">
    <property type="entry name" value="ABC1_TM_sf"/>
</dbReference>
<keyword evidence="4 10" id="KW-0067">ATP-binding</keyword>
<gene>
    <name evidence="10" type="ORF">CCE30_06650</name>
</gene>
<evidence type="ECO:0000313" key="11">
    <source>
        <dbReference type="Proteomes" id="UP000195798"/>
    </source>
</evidence>
<evidence type="ECO:0000256" key="5">
    <source>
        <dbReference type="ARBA" id="ARBA00022989"/>
    </source>
</evidence>
<feature type="transmembrane region" description="Helical" evidence="7">
    <location>
        <begin position="231"/>
        <end position="253"/>
    </location>
</feature>
<dbReference type="InterPro" id="IPR039421">
    <property type="entry name" value="Type_1_exporter"/>
</dbReference>
<feature type="transmembrane region" description="Helical" evidence="7">
    <location>
        <begin position="121"/>
        <end position="138"/>
    </location>
</feature>
<dbReference type="PANTHER" id="PTHR24221">
    <property type="entry name" value="ATP-BINDING CASSETTE SUB-FAMILY B"/>
    <property type="match status" value="1"/>
</dbReference>
<evidence type="ECO:0000256" key="3">
    <source>
        <dbReference type="ARBA" id="ARBA00022741"/>
    </source>
</evidence>
<feature type="transmembrane region" description="Helical" evidence="7">
    <location>
        <begin position="144"/>
        <end position="163"/>
    </location>
</feature>
<dbReference type="InterPro" id="IPR017871">
    <property type="entry name" value="ABC_transporter-like_CS"/>
</dbReference>
<keyword evidence="2 7" id="KW-0812">Transmembrane</keyword>
<dbReference type="InterPro" id="IPR027417">
    <property type="entry name" value="P-loop_NTPase"/>
</dbReference>
<comment type="subcellular location">
    <subcellularLocation>
        <location evidence="1">Cell membrane</location>
        <topology evidence="1">Multi-pass membrane protein</topology>
    </subcellularLocation>
</comment>
<dbReference type="InterPro" id="IPR011527">
    <property type="entry name" value="ABC1_TM_dom"/>
</dbReference>
<keyword evidence="3" id="KW-0547">Nucleotide-binding</keyword>
<dbReference type="SUPFAM" id="SSF52540">
    <property type="entry name" value="P-loop containing nucleoside triphosphate hydrolases"/>
    <property type="match status" value="1"/>
</dbReference>
<dbReference type="Pfam" id="PF00005">
    <property type="entry name" value="ABC_tran"/>
    <property type="match status" value="1"/>
</dbReference>
<dbReference type="GO" id="GO:0140359">
    <property type="term" value="F:ABC-type transporter activity"/>
    <property type="evidence" value="ECO:0007669"/>
    <property type="project" value="InterPro"/>
</dbReference>
<feature type="domain" description="ABC transporter" evidence="8">
    <location>
        <begin position="316"/>
        <end position="521"/>
    </location>
</feature>
<dbReference type="GO" id="GO:0005524">
    <property type="term" value="F:ATP binding"/>
    <property type="evidence" value="ECO:0007669"/>
    <property type="project" value="UniProtKB-KW"/>
</dbReference>
<dbReference type="PROSITE" id="PS00211">
    <property type="entry name" value="ABC_TRANSPORTER_1"/>
    <property type="match status" value="1"/>
</dbReference>
<protein>
    <submittedName>
        <fullName evidence="10">ABC transporter ATP-binding protein</fullName>
    </submittedName>
</protein>
<dbReference type="RefSeq" id="WP_065169777.1">
    <property type="nucleotide sequence ID" value="NZ_CP021427.1"/>
</dbReference>
<dbReference type="InterPro" id="IPR003593">
    <property type="entry name" value="AAA+_ATPase"/>
</dbReference>
<name>A0AB33CBN8_LACGS</name>
<evidence type="ECO:0000256" key="4">
    <source>
        <dbReference type="ARBA" id="ARBA00022840"/>
    </source>
</evidence>
<sequence>MKKFINKKYFTLSILLSCLSGLELPFGTWSYSEIFSLITEKNIPNTIRMVAVITIAQILLVIIKYLNTRVLNRNIACFNQNVREFLMKSNFIEISENNVSKQISFLSNDLNLIEENYLKQLFQLISMIVTIVGTSIVAVGNSFLLTLVFISFAIFSSIIPKFFSKKTAQQSNNWSTSTGTYITFMSDFLKNIRTVLNYNALDTFIKKGQKIITQSTENKRLRDNTTAKSNFWVNIFVYSFDFLPIGIGIIMVIKGMLTLASFVAVQYSSTWIINSFYSINSCRNQMSSAKPMIDKLLSFKPEEFDKNIPNSNLNTLTLNNISFGYKPGELVLDKINLKIKRGDKLLLTGKSGQGKSTLLNLLTGQLKPTKGNVLVNGMTNQNYTFSEVQQTSQIFNDTLLFNLTLGKKFDDFKITEAIKKAGLLPYVNRYGLNTIIEENGNNLSGGEKKRIELARAFLYERDFLIVDEGTASLDPTTANQIHEVFLDSLLTVIEIDHHIPPKIMQMFNHHYDLHDKQLERIF</sequence>
<dbReference type="PROSITE" id="PS50929">
    <property type="entry name" value="ABC_TM1F"/>
    <property type="match status" value="1"/>
</dbReference>
<dbReference type="GO" id="GO:0005886">
    <property type="term" value="C:plasma membrane"/>
    <property type="evidence" value="ECO:0007669"/>
    <property type="project" value="UniProtKB-SubCell"/>
</dbReference>
<dbReference type="AlphaFoldDB" id="A0AB33CBN8"/>
<dbReference type="EMBL" id="CP021427">
    <property type="protein sequence ID" value="ART98588.1"/>
    <property type="molecule type" value="Genomic_DNA"/>
</dbReference>
<organism evidence="10 11">
    <name type="scientific">Lactobacillus gasseri</name>
    <dbReference type="NCBI Taxonomy" id="1596"/>
    <lineage>
        <taxon>Bacteria</taxon>
        <taxon>Bacillati</taxon>
        <taxon>Bacillota</taxon>
        <taxon>Bacilli</taxon>
        <taxon>Lactobacillales</taxon>
        <taxon>Lactobacillaceae</taxon>
        <taxon>Lactobacillus</taxon>
    </lineage>
</organism>
<dbReference type="CDD" id="cd03228">
    <property type="entry name" value="ABCC_MRP_Like"/>
    <property type="match status" value="1"/>
</dbReference>
<dbReference type="SUPFAM" id="SSF90123">
    <property type="entry name" value="ABC transporter transmembrane region"/>
    <property type="match status" value="1"/>
</dbReference>
<dbReference type="PANTHER" id="PTHR24221:SF654">
    <property type="entry name" value="ATP-BINDING CASSETTE SUB-FAMILY B MEMBER 6"/>
    <property type="match status" value="1"/>
</dbReference>
<dbReference type="GO" id="GO:0034040">
    <property type="term" value="F:ATPase-coupled lipid transmembrane transporter activity"/>
    <property type="evidence" value="ECO:0007669"/>
    <property type="project" value="TreeGrafter"/>
</dbReference>
<keyword evidence="6 7" id="KW-0472">Membrane</keyword>
<reference evidence="10 11" key="1">
    <citation type="submission" date="2017-05" db="EMBL/GenBank/DDBJ databases">
        <authorList>
            <person name="Oh N.-S."/>
        </authorList>
    </citation>
    <scope>NUCLEOTIDE SEQUENCE [LARGE SCALE GENOMIC DNA]</scope>
    <source>
        <strain evidence="10 11">4M13</strain>
    </source>
</reference>
<evidence type="ECO:0000313" key="10">
    <source>
        <dbReference type="EMBL" id="ART98588.1"/>
    </source>
</evidence>
<dbReference type="Pfam" id="PF00664">
    <property type="entry name" value="ABC_membrane"/>
    <property type="match status" value="1"/>
</dbReference>
<evidence type="ECO:0000259" key="8">
    <source>
        <dbReference type="PROSITE" id="PS50893"/>
    </source>
</evidence>
<evidence type="ECO:0000256" key="6">
    <source>
        <dbReference type="ARBA" id="ARBA00023136"/>
    </source>
</evidence>
<dbReference type="GO" id="GO:0016887">
    <property type="term" value="F:ATP hydrolysis activity"/>
    <property type="evidence" value="ECO:0007669"/>
    <property type="project" value="InterPro"/>
</dbReference>
<feature type="transmembrane region" description="Helical" evidence="7">
    <location>
        <begin position="46"/>
        <end position="66"/>
    </location>
</feature>
<evidence type="ECO:0000256" key="7">
    <source>
        <dbReference type="SAM" id="Phobius"/>
    </source>
</evidence>
<dbReference type="Proteomes" id="UP000195798">
    <property type="component" value="Chromosome"/>
</dbReference>
<dbReference type="InterPro" id="IPR003439">
    <property type="entry name" value="ABC_transporter-like_ATP-bd"/>
</dbReference>
<accession>A0AB33CBN8</accession>
<feature type="domain" description="ABC transmembrane type-1" evidence="9">
    <location>
        <begin position="12"/>
        <end position="288"/>
    </location>
</feature>
<keyword evidence="5 7" id="KW-1133">Transmembrane helix</keyword>
<dbReference type="PROSITE" id="PS50893">
    <property type="entry name" value="ABC_TRANSPORTER_2"/>
    <property type="match status" value="1"/>
</dbReference>
<dbReference type="Gene3D" id="1.20.1560.10">
    <property type="entry name" value="ABC transporter type 1, transmembrane domain"/>
    <property type="match status" value="1"/>
</dbReference>
<dbReference type="Gene3D" id="3.40.50.300">
    <property type="entry name" value="P-loop containing nucleotide triphosphate hydrolases"/>
    <property type="match status" value="1"/>
</dbReference>
<evidence type="ECO:0000259" key="9">
    <source>
        <dbReference type="PROSITE" id="PS50929"/>
    </source>
</evidence>
<proteinExistence type="predicted"/>
<evidence type="ECO:0000256" key="2">
    <source>
        <dbReference type="ARBA" id="ARBA00022692"/>
    </source>
</evidence>
<evidence type="ECO:0000256" key="1">
    <source>
        <dbReference type="ARBA" id="ARBA00004651"/>
    </source>
</evidence>
<dbReference type="SMART" id="SM00382">
    <property type="entry name" value="AAA"/>
    <property type="match status" value="1"/>
</dbReference>